<comment type="caution">
    <text evidence="2">The sequence shown here is derived from an EMBL/GenBank/DDBJ whole genome shotgun (WGS) entry which is preliminary data.</text>
</comment>
<feature type="transmembrane region" description="Helical" evidence="1">
    <location>
        <begin position="28"/>
        <end position="48"/>
    </location>
</feature>
<sequence length="57" mass="6406">MNNKVLILLTISVIMIIISITIPEKLGGYLFLFRLIPGIMLISIGYILSKQTKKKSN</sequence>
<reference evidence="2 3" key="1">
    <citation type="submission" date="2020-07" db="EMBL/GenBank/DDBJ databases">
        <authorList>
            <person name="Criscuolo A."/>
        </authorList>
    </citation>
    <scope>NUCLEOTIDE SEQUENCE [LARGE SCALE GENOMIC DNA]</scope>
    <source>
        <strain evidence="3">CIP 111030</strain>
    </source>
</reference>
<organism evidence="2 3">
    <name type="scientific">Phocicoccus schoeneichii</name>
    <dbReference type="NCBI Taxonomy" id="1812261"/>
    <lineage>
        <taxon>Bacteria</taxon>
        <taxon>Bacillati</taxon>
        <taxon>Bacillota</taxon>
        <taxon>Bacilli</taxon>
        <taxon>Bacillales</taxon>
        <taxon>Salinicoccaceae</taxon>
        <taxon>Phocicoccus</taxon>
    </lineage>
</organism>
<keyword evidence="1" id="KW-0472">Membrane</keyword>
<evidence type="ECO:0000313" key="3">
    <source>
        <dbReference type="Proteomes" id="UP000521032"/>
    </source>
</evidence>
<feature type="transmembrane region" description="Helical" evidence="1">
    <location>
        <begin position="5"/>
        <end position="22"/>
    </location>
</feature>
<dbReference type="RefSeq" id="WP_186088297.1">
    <property type="nucleotide sequence ID" value="NZ_BMDB01000001.1"/>
</dbReference>
<dbReference type="Proteomes" id="UP000521032">
    <property type="component" value="Unassembled WGS sequence"/>
</dbReference>
<dbReference type="AlphaFoldDB" id="A0A6V7RLA5"/>
<keyword evidence="3" id="KW-1185">Reference proteome</keyword>
<dbReference type="EMBL" id="CAJEWE010000010">
    <property type="protein sequence ID" value="CAD2078276.1"/>
    <property type="molecule type" value="Genomic_DNA"/>
</dbReference>
<evidence type="ECO:0000256" key="1">
    <source>
        <dbReference type="SAM" id="Phobius"/>
    </source>
</evidence>
<evidence type="ECO:0000313" key="2">
    <source>
        <dbReference type="EMBL" id="CAD2078276.1"/>
    </source>
</evidence>
<proteinExistence type="predicted"/>
<keyword evidence="1" id="KW-0812">Transmembrane</keyword>
<gene>
    <name evidence="2" type="ORF">JEOSCH030_01488</name>
</gene>
<name>A0A6V7RLA5_9BACL</name>
<accession>A0A6V7RLA5</accession>
<protein>
    <submittedName>
        <fullName evidence="2">Uncharacterized protein</fullName>
    </submittedName>
</protein>
<keyword evidence="1" id="KW-1133">Transmembrane helix</keyword>